<name>A0A1I3WB02_9GAMM</name>
<evidence type="ECO:0000313" key="2">
    <source>
        <dbReference type="EMBL" id="SFK03917.1"/>
    </source>
</evidence>
<evidence type="ECO:0000256" key="1">
    <source>
        <dbReference type="PROSITE-ProRule" id="PRU00339"/>
    </source>
</evidence>
<organism evidence="2 3">
    <name type="scientific">Candidatus Pantoea symbiotica</name>
    <dbReference type="NCBI Taxonomy" id="1884370"/>
    <lineage>
        <taxon>Bacteria</taxon>
        <taxon>Pseudomonadati</taxon>
        <taxon>Pseudomonadota</taxon>
        <taxon>Gammaproteobacteria</taxon>
        <taxon>Enterobacterales</taxon>
        <taxon>Erwiniaceae</taxon>
        <taxon>Pantoea</taxon>
    </lineage>
</organism>
<dbReference type="InterPro" id="IPR013360">
    <property type="entry name" value="Pilus_4_PilW"/>
</dbReference>
<dbReference type="Gene3D" id="1.25.40.10">
    <property type="entry name" value="Tetratricopeptide repeat domain"/>
    <property type="match status" value="1"/>
</dbReference>
<dbReference type="RefSeq" id="WP_008108302.1">
    <property type="nucleotide sequence ID" value="NZ_FOSD01000004.1"/>
</dbReference>
<accession>A0A1I3WB02</accession>
<keyword evidence="1" id="KW-0802">TPR repeat</keyword>
<dbReference type="InterPro" id="IPR019734">
    <property type="entry name" value="TPR_rpt"/>
</dbReference>
<reference evidence="2 3" key="1">
    <citation type="submission" date="2016-10" db="EMBL/GenBank/DDBJ databases">
        <authorList>
            <person name="Varghese N."/>
            <person name="Submissions S."/>
        </authorList>
    </citation>
    <scope>NUCLEOTIDE SEQUENCE [LARGE SCALE GENOMIC DNA]</scope>
    <source>
        <strain evidence="2 3">YR512</strain>
    </source>
</reference>
<sequence>MRKGLPAAILAGFVVTGCVNHPAQQSAADIRLQLGLHYLAVKDYAAAQRNLLRAQQAAPKDYRVPLALARVAQAQQNSAQTRWHYQRAQQLAPLNGYVANNYGAFLCGLRQYDEAHQQFKLAIEAQEIDARQDAFLFSGYCYLQADESAAAREQLGYALDAAPEQGSQLLREVERRLEQQEQQSVPLLLEVYHQHLPATAESLWLQIRFAAQQGNAADVTRYGDRLARSFPQSIQYQRYLANEY</sequence>
<keyword evidence="3" id="KW-1185">Reference proteome</keyword>
<proteinExistence type="predicted"/>
<dbReference type="Proteomes" id="UP000198841">
    <property type="component" value="Unassembled WGS sequence"/>
</dbReference>
<protein>
    <submittedName>
        <fullName evidence="2">Type IV pilus assembly protein PilF</fullName>
    </submittedName>
</protein>
<dbReference type="InterPro" id="IPR011990">
    <property type="entry name" value="TPR-like_helical_dom_sf"/>
</dbReference>
<dbReference type="NCBIfam" id="TIGR02521">
    <property type="entry name" value="type_IV_pilW"/>
    <property type="match status" value="1"/>
</dbReference>
<feature type="repeat" description="TPR" evidence="1">
    <location>
        <begin position="28"/>
        <end position="61"/>
    </location>
</feature>
<dbReference type="SUPFAM" id="SSF48452">
    <property type="entry name" value="TPR-like"/>
    <property type="match status" value="1"/>
</dbReference>
<dbReference type="PROSITE" id="PS51257">
    <property type="entry name" value="PROKAR_LIPOPROTEIN"/>
    <property type="match status" value="1"/>
</dbReference>
<dbReference type="EMBL" id="FOSD01000004">
    <property type="protein sequence ID" value="SFK03917.1"/>
    <property type="molecule type" value="Genomic_DNA"/>
</dbReference>
<evidence type="ECO:0000313" key="3">
    <source>
        <dbReference type="Proteomes" id="UP000198841"/>
    </source>
</evidence>
<comment type="caution">
    <text evidence="2">The sequence shown here is derived from an EMBL/GenBank/DDBJ whole genome shotgun (WGS) entry which is preliminary data.</text>
</comment>
<gene>
    <name evidence="2" type="ORF">SAMN05518863_10491</name>
</gene>
<dbReference type="PROSITE" id="PS50005">
    <property type="entry name" value="TPR"/>
    <property type="match status" value="1"/>
</dbReference>